<dbReference type="Proteomes" id="UP001325680">
    <property type="component" value="Chromosome"/>
</dbReference>
<dbReference type="PANTHER" id="PTHR23409:SF18">
    <property type="entry name" value="RIBONUCLEOSIDE-DIPHOSPHATE REDUCTASE SUBUNIT M2"/>
    <property type="match status" value="1"/>
</dbReference>
<feature type="transmembrane region" description="Helical" evidence="4">
    <location>
        <begin position="148"/>
        <end position="172"/>
    </location>
</feature>
<evidence type="ECO:0000313" key="5">
    <source>
        <dbReference type="EMBL" id="WQD40631.1"/>
    </source>
</evidence>
<evidence type="ECO:0000256" key="1">
    <source>
        <dbReference type="ARBA" id="ARBA00001962"/>
    </source>
</evidence>
<dbReference type="InterPro" id="IPR012348">
    <property type="entry name" value="RNR-like"/>
</dbReference>
<reference evidence="5 6" key="1">
    <citation type="submission" date="2023-12" db="EMBL/GenBank/DDBJ databases">
        <title>Genome sequencing and assembly of bacterial species from a model synthetic community.</title>
        <authorList>
            <person name="Hogle S.L."/>
        </authorList>
    </citation>
    <scope>NUCLEOTIDE SEQUENCE [LARGE SCALE GENOMIC DNA]</scope>
    <source>
        <strain evidence="5 6">HAMBI_3031</strain>
    </source>
</reference>
<sequence length="324" mass="37717">MGLFDKRVNYKPFEYPEVLQFTSAINKSFWVHSEVDFTADTQDFHSHLTPAERNAVKRALLAIAQIEVAVKSFWGNLYNHLPKPELNGLGSTFAECEFRHSEAYSRLVEVLGYNDEFEKLIEVPVIKERIDYLSNVLKNTKSNDKQEYSIALILFTILIENVSLFSQFAIILSFTRFKGWMKNVSNIIAWTSVDEQIHANAGIYLINKIREEYPEVLNEATLSRITDMVKESIAIEEQILDWIFEEGDVDILNKKDLSNFIKFRVDESLNKIGLPSQYFISAEQYRPMRWFEEEVFANSLDDFFAKRPVDYTKHDKSITADDLF</sequence>
<evidence type="ECO:0000256" key="4">
    <source>
        <dbReference type="SAM" id="Phobius"/>
    </source>
</evidence>
<keyword evidence="4" id="KW-0812">Transmembrane</keyword>
<dbReference type="EC" id="1.17.4.1" evidence="3"/>
<evidence type="ECO:0000313" key="6">
    <source>
        <dbReference type="Proteomes" id="UP001325680"/>
    </source>
</evidence>
<keyword evidence="6" id="KW-1185">Reference proteome</keyword>
<keyword evidence="4" id="KW-0472">Membrane</keyword>
<dbReference type="InterPro" id="IPR000358">
    <property type="entry name" value="RNR_small_fam"/>
</dbReference>
<dbReference type="SUPFAM" id="SSF47240">
    <property type="entry name" value="Ferritin-like"/>
    <property type="match status" value="1"/>
</dbReference>
<dbReference type="RefSeq" id="WP_114789803.1">
    <property type="nucleotide sequence ID" value="NZ_CP139960.1"/>
</dbReference>
<protein>
    <recommendedName>
        <fullName evidence="3">ribonucleoside-diphosphate reductase</fullName>
        <ecNumber evidence="3">1.17.4.1</ecNumber>
    </recommendedName>
</protein>
<keyword evidence="5" id="KW-0560">Oxidoreductase</keyword>
<name>A0ABZ0WD27_9BACT</name>
<dbReference type="Pfam" id="PF00268">
    <property type="entry name" value="Ribonuc_red_sm"/>
    <property type="match status" value="1"/>
</dbReference>
<dbReference type="CDD" id="cd01049">
    <property type="entry name" value="RNRR2"/>
    <property type="match status" value="1"/>
</dbReference>
<accession>A0ABZ0WD27</accession>
<organism evidence="5 6">
    <name type="scientific">Niabella yanshanensis</name>
    <dbReference type="NCBI Taxonomy" id="577386"/>
    <lineage>
        <taxon>Bacteria</taxon>
        <taxon>Pseudomonadati</taxon>
        <taxon>Bacteroidota</taxon>
        <taxon>Chitinophagia</taxon>
        <taxon>Chitinophagales</taxon>
        <taxon>Chitinophagaceae</taxon>
        <taxon>Niabella</taxon>
    </lineage>
</organism>
<dbReference type="PANTHER" id="PTHR23409">
    <property type="entry name" value="RIBONUCLEOSIDE-DIPHOSPHATE REDUCTASE SMALL CHAIN"/>
    <property type="match status" value="1"/>
</dbReference>
<proteinExistence type="inferred from homology"/>
<comment type="similarity">
    <text evidence="2">Belongs to the ribonucleoside diphosphate reductase small chain family.</text>
</comment>
<gene>
    <name evidence="5" type="ORF">U0035_10770</name>
</gene>
<dbReference type="EMBL" id="CP139960">
    <property type="protein sequence ID" value="WQD40631.1"/>
    <property type="molecule type" value="Genomic_DNA"/>
</dbReference>
<dbReference type="InterPro" id="IPR033909">
    <property type="entry name" value="RNR_small"/>
</dbReference>
<comment type="cofactor">
    <cofactor evidence="1">
        <name>Fe cation</name>
        <dbReference type="ChEBI" id="CHEBI:24875"/>
    </cofactor>
</comment>
<dbReference type="GO" id="GO:0004748">
    <property type="term" value="F:ribonucleoside-diphosphate reductase activity, thioredoxin disulfide as acceptor"/>
    <property type="evidence" value="ECO:0007669"/>
    <property type="project" value="UniProtKB-EC"/>
</dbReference>
<keyword evidence="4" id="KW-1133">Transmembrane helix</keyword>
<evidence type="ECO:0000256" key="3">
    <source>
        <dbReference type="ARBA" id="ARBA00012274"/>
    </source>
</evidence>
<dbReference type="Gene3D" id="1.10.620.20">
    <property type="entry name" value="Ribonucleotide Reductase, subunit A"/>
    <property type="match status" value="1"/>
</dbReference>
<dbReference type="InterPro" id="IPR009078">
    <property type="entry name" value="Ferritin-like_SF"/>
</dbReference>
<evidence type="ECO:0000256" key="2">
    <source>
        <dbReference type="ARBA" id="ARBA00009303"/>
    </source>
</evidence>